<sequence>MAVGEMPRTSVDDADPDDDHEGPESVEPGVDAAVCTQERHLLIQGPGSVYALTAFVVNILVVLVMRVVLFPPRSGV</sequence>
<organism evidence="3 4">
    <name type="scientific">Kipferlia bialata</name>
    <dbReference type="NCBI Taxonomy" id="797122"/>
    <lineage>
        <taxon>Eukaryota</taxon>
        <taxon>Metamonada</taxon>
        <taxon>Carpediemonas-like organisms</taxon>
        <taxon>Kipferlia</taxon>
    </lineage>
</organism>
<evidence type="ECO:0000256" key="2">
    <source>
        <dbReference type="SAM" id="Phobius"/>
    </source>
</evidence>
<protein>
    <submittedName>
        <fullName evidence="3">Uncharacterized protein</fullName>
    </submittedName>
</protein>
<feature type="compositionally biased region" description="Acidic residues" evidence="1">
    <location>
        <begin position="12"/>
        <end position="21"/>
    </location>
</feature>
<evidence type="ECO:0000256" key="1">
    <source>
        <dbReference type="SAM" id="MobiDB-lite"/>
    </source>
</evidence>
<name>A0A391NU89_9EUKA</name>
<comment type="caution">
    <text evidence="3">The sequence shown here is derived from an EMBL/GenBank/DDBJ whole genome shotgun (WGS) entry which is preliminary data.</text>
</comment>
<feature type="region of interest" description="Disordered" evidence="1">
    <location>
        <begin position="1"/>
        <end position="31"/>
    </location>
</feature>
<dbReference type="Proteomes" id="UP000265618">
    <property type="component" value="Unassembled WGS sequence"/>
</dbReference>
<keyword evidence="2" id="KW-0812">Transmembrane</keyword>
<evidence type="ECO:0000313" key="3">
    <source>
        <dbReference type="EMBL" id="GCA63556.1"/>
    </source>
</evidence>
<keyword evidence="2" id="KW-0472">Membrane</keyword>
<evidence type="ECO:0000313" key="4">
    <source>
        <dbReference type="Proteomes" id="UP000265618"/>
    </source>
</evidence>
<keyword evidence="2" id="KW-1133">Transmembrane helix</keyword>
<feature type="non-terminal residue" evidence="3">
    <location>
        <position position="76"/>
    </location>
</feature>
<keyword evidence="4" id="KW-1185">Reference proteome</keyword>
<proteinExistence type="predicted"/>
<feature type="transmembrane region" description="Helical" evidence="2">
    <location>
        <begin position="49"/>
        <end position="69"/>
    </location>
</feature>
<dbReference type="AlphaFoldDB" id="A0A391NU89"/>
<gene>
    <name evidence="3" type="ORF">KIPB_010606</name>
</gene>
<accession>A0A391NU89</accession>
<dbReference type="EMBL" id="BDIP01004009">
    <property type="protein sequence ID" value="GCA63556.1"/>
    <property type="molecule type" value="Genomic_DNA"/>
</dbReference>
<reference evidence="3 4" key="1">
    <citation type="journal article" date="2018" name="PLoS ONE">
        <title>The draft genome of Kipferlia bialata reveals reductive genome evolution in fornicate parasites.</title>
        <authorList>
            <person name="Tanifuji G."/>
            <person name="Takabayashi S."/>
            <person name="Kume K."/>
            <person name="Takagi M."/>
            <person name="Nakayama T."/>
            <person name="Kamikawa R."/>
            <person name="Inagaki Y."/>
            <person name="Hashimoto T."/>
        </authorList>
    </citation>
    <scope>NUCLEOTIDE SEQUENCE [LARGE SCALE GENOMIC DNA]</scope>
    <source>
        <strain evidence="3">NY0173</strain>
    </source>
</reference>